<gene>
    <name evidence="2" type="ORF">D9X91_22070</name>
</gene>
<name>A0A3L7JHI1_9BACI</name>
<protein>
    <submittedName>
        <fullName evidence="2">Uncharacterized protein</fullName>
    </submittedName>
</protein>
<feature type="region of interest" description="Disordered" evidence="1">
    <location>
        <begin position="68"/>
        <end position="90"/>
    </location>
</feature>
<keyword evidence="3" id="KW-1185">Reference proteome</keyword>
<proteinExistence type="predicted"/>
<evidence type="ECO:0000313" key="2">
    <source>
        <dbReference type="EMBL" id="RLQ89960.1"/>
    </source>
</evidence>
<accession>A0A3L7JHI1</accession>
<dbReference type="AlphaFoldDB" id="A0A3L7JHI1"/>
<reference evidence="2 3" key="1">
    <citation type="submission" date="2018-10" db="EMBL/GenBank/DDBJ databases">
        <title>Falsibacillus sp. genome draft.</title>
        <authorList>
            <person name="Shi S."/>
        </authorList>
    </citation>
    <scope>NUCLEOTIDE SEQUENCE [LARGE SCALE GENOMIC DNA]</scope>
    <source>
        <strain evidence="2 3">GY 10110</strain>
    </source>
</reference>
<sequence length="90" mass="10033">MTGTIQKMDGAFCCAIKNRSVMEIFVLVMEKRRLVMDKSPEVSEKLSLVMETPQIEKKSLSKCPHPLQSPLNLSVSDGGGPKIPFRIQVE</sequence>
<evidence type="ECO:0000256" key="1">
    <source>
        <dbReference type="SAM" id="MobiDB-lite"/>
    </source>
</evidence>
<comment type="caution">
    <text evidence="2">The sequence shown here is derived from an EMBL/GenBank/DDBJ whole genome shotgun (WGS) entry which is preliminary data.</text>
</comment>
<organism evidence="2 3">
    <name type="scientific">Falsibacillus albus</name>
    <dbReference type="NCBI Taxonomy" id="2478915"/>
    <lineage>
        <taxon>Bacteria</taxon>
        <taxon>Bacillati</taxon>
        <taxon>Bacillota</taxon>
        <taxon>Bacilli</taxon>
        <taxon>Bacillales</taxon>
        <taxon>Bacillaceae</taxon>
        <taxon>Falsibacillus</taxon>
    </lineage>
</organism>
<dbReference type="Proteomes" id="UP000276770">
    <property type="component" value="Unassembled WGS sequence"/>
</dbReference>
<dbReference type="EMBL" id="RCVZ01000033">
    <property type="protein sequence ID" value="RLQ89960.1"/>
    <property type="molecule type" value="Genomic_DNA"/>
</dbReference>
<evidence type="ECO:0000313" key="3">
    <source>
        <dbReference type="Proteomes" id="UP000276770"/>
    </source>
</evidence>